<evidence type="ECO:0000256" key="3">
    <source>
        <dbReference type="ARBA" id="ARBA00023242"/>
    </source>
</evidence>
<dbReference type="PANTHER" id="PTHR18034">
    <property type="entry name" value="CELL CYCLE CONTROL PROTEIN CWF22-RELATED"/>
    <property type="match status" value="1"/>
</dbReference>
<dbReference type="InterPro" id="IPR003890">
    <property type="entry name" value="MIF4G-like_typ-3"/>
</dbReference>
<comment type="similarity">
    <text evidence="2">Belongs to the CWC22 family.</text>
</comment>
<reference evidence="5" key="1">
    <citation type="submission" date="2018-10" db="EMBL/GenBank/DDBJ databases">
        <title>Transcriptome assembly of Aceria tosichella (Wheat curl mite) Type 2.</title>
        <authorList>
            <person name="Scully E.D."/>
            <person name="Geib S.M."/>
            <person name="Palmer N.A."/>
            <person name="Gupta A.K."/>
            <person name="Sarath G."/>
            <person name="Tatineni S."/>
        </authorList>
    </citation>
    <scope>NUCLEOTIDE SEQUENCE</scope>
    <source>
        <strain evidence="5">LincolnNE</strain>
    </source>
</reference>
<comment type="subcellular location">
    <subcellularLocation>
        <location evidence="1">Nucleus</location>
        <location evidence="1">Nucleolus</location>
    </subcellularLocation>
</comment>
<keyword evidence="3" id="KW-0539">Nucleus</keyword>
<dbReference type="Pfam" id="PF02854">
    <property type="entry name" value="MIF4G"/>
    <property type="match status" value="1"/>
</dbReference>
<dbReference type="SMART" id="SM00543">
    <property type="entry name" value="MIF4G"/>
    <property type="match status" value="1"/>
</dbReference>
<feature type="domain" description="MI" evidence="4">
    <location>
        <begin position="329"/>
        <end position="447"/>
    </location>
</feature>
<dbReference type="Gene3D" id="1.25.40.180">
    <property type="match status" value="1"/>
</dbReference>
<dbReference type="SUPFAM" id="SSF48371">
    <property type="entry name" value="ARM repeat"/>
    <property type="match status" value="1"/>
</dbReference>
<evidence type="ECO:0000256" key="2">
    <source>
        <dbReference type="ARBA" id="ARBA00006856"/>
    </source>
</evidence>
<dbReference type="GO" id="GO:0003723">
    <property type="term" value="F:RNA binding"/>
    <property type="evidence" value="ECO:0007669"/>
    <property type="project" value="InterPro"/>
</dbReference>
<dbReference type="InterPro" id="IPR016024">
    <property type="entry name" value="ARM-type_fold"/>
</dbReference>
<dbReference type="GO" id="GO:0005730">
    <property type="term" value="C:nucleolus"/>
    <property type="evidence" value="ECO:0007669"/>
    <property type="project" value="UniProtKB-SubCell"/>
</dbReference>
<evidence type="ECO:0000259" key="4">
    <source>
        <dbReference type="PROSITE" id="PS51366"/>
    </source>
</evidence>
<accession>A0A6G1SJ83</accession>
<gene>
    <name evidence="5" type="primary">NOM1</name>
    <name evidence="5" type="ORF">g.19601</name>
</gene>
<dbReference type="InterPro" id="IPR050781">
    <property type="entry name" value="CWC22_splicing_factor"/>
</dbReference>
<dbReference type="AlphaFoldDB" id="A0A6G1SJ83"/>
<organism evidence="5">
    <name type="scientific">Aceria tosichella</name>
    <name type="common">wheat curl mite</name>
    <dbReference type="NCBI Taxonomy" id="561515"/>
    <lineage>
        <taxon>Eukaryota</taxon>
        <taxon>Metazoa</taxon>
        <taxon>Ecdysozoa</taxon>
        <taxon>Arthropoda</taxon>
        <taxon>Chelicerata</taxon>
        <taxon>Arachnida</taxon>
        <taxon>Acari</taxon>
        <taxon>Acariformes</taxon>
        <taxon>Trombidiformes</taxon>
        <taxon>Prostigmata</taxon>
        <taxon>Eupodina</taxon>
        <taxon>Eriophyoidea</taxon>
        <taxon>Eriophyidae</taxon>
        <taxon>Eriophyinae</taxon>
        <taxon>Aceriini</taxon>
        <taxon>Aceria</taxon>
    </lineage>
</organism>
<dbReference type="InterPro" id="IPR003891">
    <property type="entry name" value="Initiation_fac_eIF4g_MI"/>
</dbReference>
<dbReference type="GO" id="GO:0042274">
    <property type="term" value="P:ribosomal small subunit biogenesis"/>
    <property type="evidence" value="ECO:0007669"/>
    <property type="project" value="TreeGrafter"/>
</dbReference>
<dbReference type="PROSITE" id="PS51366">
    <property type="entry name" value="MI"/>
    <property type="match status" value="1"/>
</dbReference>
<dbReference type="PANTHER" id="PTHR18034:SF4">
    <property type="entry name" value="NUCLEOLAR MIF4G DOMAIN-CONTAINING PROTEIN 1"/>
    <property type="match status" value="1"/>
</dbReference>
<dbReference type="Pfam" id="PF02847">
    <property type="entry name" value="MA3"/>
    <property type="match status" value="1"/>
</dbReference>
<sequence length="505" mass="57810">MDSPESLMDDGEIADIFKEFEDGYEEDRMDDDEEQEKVQSGKSVQAKARGLINRLTAQSMSYVASEFQKLYSANSRSTINGVLLGCIDSSLISKTAVAKRKIVAELMLLVSYLNHKISQNIGASLVHHLVAKFEQLYKYESCDEDKRLDNIALCLANLYIIGLISANAIYEITQRICSPEDFRAKSVELLLILLKNIGFQLRKDNPALMRQLIISSNEQCKQFKQNKDVDSRIEFMLETLGAIKNNNMSKIKNYGCDIDKPTIESTLKSLTKRIRLPEALSDATYNDMLESANFHLLERRFEREETTKPTSEQQFVGTKTERKICKALGFNKPAEKIIFSALLKVTDYAEASNILIGFGNKYCSDVMVVCLHVAIHEKKYNSFYYDLINNLCKYHRKYKMAAKFAIQDKIRSLSDMPTKRVEIFKVLTFELIKSDAIPITVLKSVEWANMNESTRDYLIYLLKSISKLPEAECLKIMLKSDKRSSFANAMRTFTKCFLEDCELFH</sequence>
<evidence type="ECO:0000256" key="1">
    <source>
        <dbReference type="ARBA" id="ARBA00004604"/>
    </source>
</evidence>
<protein>
    <submittedName>
        <fullName evidence="5">Nucleolar MIF4G domain-containing protein 1</fullName>
    </submittedName>
</protein>
<name>A0A6G1SJ83_9ACAR</name>
<evidence type="ECO:0000313" key="5">
    <source>
        <dbReference type="EMBL" id="MDE49973.1"/>
    </source>
</evidence>
<proteinExistence type="inferred from homology"/>
<dbReference type="EMBL" id="GGYP01005202">
    <property type="protein sequence ID" value="MDE49973.1"/>
    <property type="molecule type" value="Transcribed_RNA"/>
</dbReference>